<evidence type="ECO:0000313" key="2">
    <source>
        <dbReference type="EMBL" id="PJZ69827.1"/>
    </source>
</evidence>
<dbReference type="AlphaFoldDB" id="A0A2M9ZLL4"/>
<keyword evidence="1" id="KW-0472">Membrane</keyword>
<protein>
    <submittedName>
        <fullName evidence="3">Transporter</fullName>
    </submittedName>
</protein>
<feature type="transmembrane region" description="Helical" evidence="1">
    <location>
        <begin position="127"/>
        <end position="145"/>
    </location>
</feature>
<name>A0A2M9ZLL4_9LEPT</name>
<sequence>MNGANGFLFAFLFGLIAAVGNAIFAFGQKKSENGENPFLFLSLTVVTCLFILLLSTLFFPKDEILSYIKRNLKWSLISGIGLSITYLGFYLLYSRFGASYYILYAVLSVLTTSFLLGIIVLKENFNIYYGLSVISSFITIFLYYLGKKGQ</sequence>
<evidence type="ECO:0000256" key="1">
    <source>
        <dbReference type="SAM" id="Phobius"/>
    </source>
</evidence>
<evidence type="ECO:0000313" key="4">
    <source>
        <dbReference type="Proteomes" id="UP000231962"/>
    </source>
</evidence>
<dbReference type="EMBL" id="NPDY01000007">
    <property type="protein sequence ID" value="PJZ69827.1"/>
    <property type="molecule type" value="Genomic_DNA"/>
</dbReference>
<feature type="transmembrane region" description="Helical" evidence="1">
    <location>
        <begin position="100"/>
        <end position="121"/>
    </location>
</feature>
<keyword evidence="1" id="KW-0812">Transmembrane</keyword>
<keyword evidence="1" id="KW-1133">Transmembrane helix</keyword>
<proteinExistence type="predicted"/>
<evidence type="ECO:0000313" key="3">
    <source>
        <dbReference type="EMBL" id="PJZ72958.1"/>
    </source>
</evidence>
<dbReference type="Proteomes" id="UP000231990">
    <property type="component" value="Unassembled WGS sequence"/>
</dbReference>
<dbReference type="RefSeq" id="WP_100713808.1">
    <property type="nucleotide sequence ID" value="NZ_NPDY01000007.1"/>
</dbReference>
<dbReference type="OrthoDB" id="7358938at2"/>
<dbReference type="EMBL" id="NPDZ01000006">
    <property type="protein sequence ID" value="PJZ72958.1"/>
    <property type="molecule type" value="Genomic_DNA"/>
</dbReference>
<gene>
    <name evidence="2" type="ORF">CH360_09620</name>
    <name evidence="3" type="ORF">CH373_10615</name>
</gene>
<keyword evidence="4" id="KW-1185">Reference proteome</keyword>
<feature type="transmembrane region" description="Helical" evidence="1">
    <location>
        <begin position="72"/>
        <end position="93"/>
    </location>
</feature>
<comment type="caution">
    <text evidence="3">The sequence shown here is derived from an EMBL/GenBank/DDBJ whole genome shotgun (WGS) entry which is preliminary data.</text>
</comment>
<accession>A0A2M9ZLL4</accession>
<feature type="transmembrane region" description="Helical" evidence="1">
    <location>
        <begin position="38"/>
        <end position="60"/>
    </location>
</feature>
<feature type="transmembrane region" description="Helical" evidence="1">
    <location>
        <begin position="6"/>
        <end position="26"/>
    </location>
</feature>
<dbReference type="Proteomes" id="UP000231962">
    <property type="component" value="Unassembled WGS sequence"/>
</dbReference>
<evidence type="ECO:0000313" key="5">
    <source>
        <dbReference type="Proteomes" id="UP000231990"/>
    </source>
</evidence>
<reference evidence="4 5" key="1">
    <citation type="submission" date="2017-07" db="EMBL/GenBank/DDBJ databases">
        <title>Leptospira spp. isolated from tropical soils.</title>
        <authorList>
            <person name="Thibeaux R."/>
            <person name="Iraola G."/>
            <person name="Ferres I."/>
            <person name="Bierque E."/>
            <person name="Girault D."/>
            <person name="Soupe-Gilbert M.-E."/>
            <person name="Picardeau M."/>
            <person name="Goarant C."/>
        </authorList>
    </citation>
    <scope>NUCLEOTIDE SEQUENCE [LARGE SCALE GENOMIC DNA]</scope>
    <source>
        <strain evidence="3 5">FH1-B-B1</strain>
        <strain evidence="2 4">FH1-B-C1</strain>
    </source>
</reference>
<organism evidence="3 5">
    <name type="scientific">Leptospira perolatii</name>
    <dbReference type="NCBI Taxonomy" id="2023191"/>
    <lineage>
        <taxon>Bacteria</taxon>
        <taxon>Pseudomonadati</taxon>
        <taxon>Spirochaetota</taxon>
        <taxon>Spirochaetia</taxon>
        <taxon>Leptospirales</taxon>
        <taxon>Leptospiraceae</taxon>
        <taxon>Leptospira</taxon>
    </lineage>
</organism>